<accession>A0A4D6GZ13</accession>
<evidence type="ECO:0000313" key="3">
    <source>
        <dbReference type="Proteomes" id="UP000296216"/>
    </source>
</evidence>
<reference evidence="1 3" key="1">
    <citation type="journal article" date="2019" name="Microbiol. Resour. Announc.">
        <title>The Genome Sequence of the Halobacterium salinarum Type Strain Is Closely Related to That of Laboratory Strains NRC-1 and R1.</title>
        <authorList>
            <person name="Pfeiffer F."/>
            <person name="Marchfelder A."/>
            <person name="Habermann B."/>
            <person name="Dyall-Smith M.L."/>
        </authorList>
    </citation>
    <scope>NUCLEOTIDE SEQUENCE [LARGE SCALE GENOMIC DNA]</scope>
    <source>
        <strain evidence="1">91-R6</strain>
        <strain evidence="3">ATCC 33171 / DSM 3754 / JCM 8978 / NBRC 102687 / NCIMB 764 / 91-R6</strain>
    </source>
</reference>
<evidence type="ECO:0000313" key="1">
    <source>
        <dbReference type="EMBL" id="QCC45647.1"/>
    </source>
</evidence>
<dbReference type="EMBL" id="VRYN01000001">
    <property type="protein sequence ID" value="TYO81908.1"/>
    <property type="molecule type" value="Genomic_DNA"/>
</dbReference>
<protein>
    <submittedName>
        <fullName evidence="1">Uncharacterized protein</fullName>
    </submittedName>
</protein>
<dbReference type="Proteomes" id="UP000296216">
    <property type="component" value="Chromosome"/>
</dbReference>
<sequence length="157" mass="16398">MTDARSKTATFFVSDASEDSAILTDVSDAQVHTLSENPGLSAGDVLDATITPDPPMHVTYSVASVAEHTQIPVTVSDETPTPNARDLAADLPRGELATAERAGVGEIHVLSVGADNVSDAVDDVVADDQTVSRAARIGINRVEVRAGADFISVRYLP</sequence>
<name>A0A4D6GZ13_HALS9</name>
<dbReference type="Proteomes" id="UP000323075">
    <property type="component" value="Unassembled WGS sequence"/>
</dbReference>
<evidence type="ECO:0000313" key="4">
    <source>
        <dbReference type="Proteomes" id="UP000323075"/>
    </source>
</evidence>
<dbReference type="RefSeq" id="WP_010903463.1">
    <property type="nucleotide sequence ID" value="NZ_VRYN01000001.1"/>
</dbReference>
<evidence type="ECO:0000313" key="2">
    <source>
        <dbReference type="EMBL" id="TYO81908.1"/>
    </source>
</evidence>
<proteinExistence type="predicted"/>
<dbReference type="Pfam" id="PF19129">
    <property type="entry name" value="DUF5812"/>
    <property type="match status" value="1"/>
</dbReference>
<dbReference type="EMBL" id="CP038631">
    <property type="protein sequence ID" value="QCC45647.1"/>
    <property type="molecule type" value="Genomic_DNA"/>
</dbReference>
<reference evidence="1" key="3">
    <citation type="journal article" name="MicrobiologyOpen">
        <title>Whole-genome comparison between the type strain of Halobacterium salinarum (DSM 3754(T)) and the laboratory strains R1 and NRC-1.</title>
        <authorList>
            <person name="Pfeiffer F."/>
            <person name="Losensky G."/>
            <person name="Marchfelder A."/>
            <person name="Habermann B."/>
            <person name="Dyall-Smith M."/>
        </authorList>
    </citation>
    <scope>NUCLEOTIDE SEQUENCE</scope>
    <source>
        <strain evidence="1">91-R6</strain>
    </source>
</reference>
<gene>
    <name evidence="2" type="ORF">APQ99_00421</name>
    <name evidence="1" type="ORF">HBSAL_10020</name>
</gene>
<organism evidence="1 3">
    <name type="scientific">Halobacterium salinarum (strain ATCC 33171 / DSM 3754 / JCM 8978 / NBRC 102687 / NCIMB 764 / 91-R6)</name>
    <dbReference type="NCBI Taxonomy" id="2597657"/>
    <lineage>
        <taxon>Archaea</taxon>
        <taxon>Methanobacteriati</taxon>
        <taxon>Methanobacteriota</taxon>
        <taxon>Stenosarchaea group</taxon>
        <taxon>Halobacteria</taxon>
        <taxon>Halobacteriales</taxon>
        <taxon>Halobacteriaceae</taxon>
        <taxon>Halobacterium</taxon>
    </lineage>
</organism>
<dbReference type="InterPro" id="IPR043850">
    <property type="entry name" value="DUF5812"/>
</dbReference>
<reference evidence="2 4" key="2">
    <citation type="submission" date="2019-07" db="EMBL/GenBank/DDBJ databases">
        <title>Genomic Encyclopedia of Archaeal and Bacterial Type Strains, Phase II (KMG-II): from individual species to whole genera.</title>
        <authorList>
            <person name="Goeker M."/>
        </authorList>
    </citation>
    <scope>NUCLEOTIDE SEQUENCE [LARGE SCALE GENOMIC DNA]</scope>
    <source>
        <strain evidence="2 4">DSM 3754</strain>
    </source>
</reference>
<dbReference type="AlphaFoldDB" id="A0A4D6GZ13"/>
<dbReference type="GeneID" id="68694587"/>